<keyword evidence="1" id="KW-0812">Transmembrane</keyword>
<dbReference type="InterPro" id="IPR025159">
    <property type="entry name" value="AbiEi_N"/>
</dbReference>
<organism evidence="3 4">
    <name type="scientific">Ruania alba</name>
    <dbReference type="NCBI Taxonomy" id="648782"/>
    <lineage>
        <taxon>Bacteria</taxon>
        <taxon>Bacillati</taxon>
        <taxon>Actinomycetota</taxon>
        <taxon>Actinomycetes</taxon>
        <taxon>Micrococcales</taxon>
        <taxon>Ruaniaceae</taxon>
        <taxon>Ruania</taxon>
    </lineage>
</organism>
<dbReference type="AlphaFoldDB" id="A0A1H5DAN9"/>
<dbReference type="STRING" id="648782.SAMN04488554_0620"/>
<evidence type="ECO:0000313" key="3">
    <source>
        <dbReference type="EMBL" id="SED75858.1"/>
    </source>
</evidence>
<keyword evidence="1" id="KW-0472">Membrane</keyword>
<sequence length="324" mass="35382">MIAAMWCDRVMADHRAIANAEALARRQAGMISHAQARAEGVTLAQLRTLVRQGRWVRGTRGVYRTPVDTRLDSWDEARQQAAWMGVLAVPGSTAVGMAALALLQLQGLPRQIPSEVCVPHGRSITGPAGVLVRRHRNPIPTVLINGFRVATAPVAIALALPDLDRCNAVAVLDSALHTGRLTKAGQRELEQALAGRRGAHRTRQLITLADRRAESPLETRARLIFMDAGLPPAQLQVRVRNRNGRVIARGDLGWRRADGSWVIVEMDGRGVHGRPSAVYADRGRQNQIVLNRQITILRFTDRDLDDGNAVAVVRTAITSPSRVA</sequence>
<name>A0A1H5DAN9_9MICO</name>
<proteinExistence type="predicted"/>
<dbReference type="EMBL" id="FNTX01000001">
    <property type="protein sequence ID" value="SED75858.1"/>
    <property type="molecule type" value="Genomic_DNA"/>
</dbReference>
<evidence type="ECO:0000256" key="1">
    <source>
        <dbReference type="SAM" id="Phobius"/>
    </source>
</evidence>
<gene>
    <name evidence="3" type="ORF">SAMN04488554_0620</name>
</gene>
<dbReference type="Pfam" id="PF13338">
    <property type="entry name" value="AbiEi_4"/>
    <property type="match status" value="1"/>
</dbReference>
<accession>A0A1H5DAN9</accession>
<reference evidence="4" key="1">
    <citation type="submission" date="2016-10" db="EMBL/GenBank/DDBJ databases">
        <authorList>
            <person name="Varghese N."/>
            <person name="Submissions S."/>
        </authorList>
    </citation>
    <scope>NUCLEOTIDE SEQUENCE [LARGE SCALE GENOMIC DNA]</scope>
    <source>
        <strain evidence="4">DSM 21368</strain>
    </source>
</reference>
<evidence type="ECO:0000313" key="4">
    <source>
        <dbReference type="Proteomes" id="UP000199220"/>
    </source>
</evidence>
<feature type="transmembrane region" description="Helical" evidence="1">
    <location>
        <begin position="81"/>
        <end position="103"/>
    </location>
</feature>
<feature type="domain" description="AbiEi antitoxin N-terminal" evidence="2">
    <location>
        <begin position="22"/>
        <end position="66"/>
    </location>
</feature>
<dbReference type="Proteomes" id="UP000199220">
    <property type="component" value="Unassembled WGS sequence"/>
</dbReference>
<protein>
    <submittedName>
        <fullName evidence="3">Transcriptional regulator, AbiEi antitoxin, Type IV TA system</fullName>
    </submittedName>
</protein>
<evidence type="ECO:0000259" key="2">
    <source>
        <dbReference type="Pfam" id="PF13338"/>
    </source>
</evidence>
<keyword evidence="1" id="KW-1133">Transmembrane helix</keyword>
<keyword evidence="4" id="KW-1185">Reference proteome</keyword>